<reference evidence="1 2" key="1">
    <citation type="submission" date="2018-12" db="EMBL/GenBank/DDBJ databases">
        <authorList>
            <person name="Li K."/>
        </authorList>
    </citation>
    <scope>NUCLEOTIDE SEQUENCE [LARGE SCALE GENOMIC DNA]</scope>
    <source>
        <strain evidence="2">CR22</strain>
    </source>
</reference>
<name>A0A3Q9C2Y9_9ACTN</name>
<dbReference type="RefSeq" id="WP_126274354.1">
    <property type="nucleotide sequence ID" value="NZ_CP034463.1"/>
</dbReference>
<dbReference type="Proteomes" id="UP000280197">
    <property type="component" value="Chromosome"/>
</dbReference>
<organism evidence="1 2">
    <name type="scientific">Streptomyces aquilus</name>
    <dbReference type="NCBI Taxonomy" id="2548456"/>
    <lineage>
        <taxon>Bacteria</taxon>
        <taxon>Bacillati</taxon>
        <taxon>Actinomycetota</taxon>
        <taxon>Actinomycetes</taxon>
        <taxon>Kitasatosporales</taxon>
        <taxon>Streptomycetaceae</taxon>
        <taxon>Streptomyces</taxon>
    </lineage>
</organism>
<dbReference type="KEGG" id="saqu:EJC51_32685"/>
<proteinExistence type="predicted"/>
<dbReference type="EMBL" id="CP034463">
    <property type="protein sequence ID" value="AZP20416.1"/>
    <property type="molecule type" value="Genomic_DNA"/>
</dbReference>
<gene>
    <name evidence="1" type="ORF">EJC51_32685</name>
</gene>
<sequence length="110" mass="11665">MNTNQTLDGLAAPLRALRLLAADFGYLPVPTVSISPIYPDRLELSFHSGLPDFEAWREALEAAPGAVDYHVQRNGGTGVLRAVAAYAGAELELYGYFDVVTAMPAEAGAA</sequence>
<accession>A0A3Q9C2Y9</accession>
<evidence type="ECO:0000313" key="1">
    <source>
        <dbReference type="EMBL" id="AZP20416.1"/>
    </source>
</evidence>
<protein>
    <submittedName>
        <fullName evidence="1">Uncharacterized protein</fullName>
    </submittedName>
</protein>
<keyword evidence="2" id="KW-1185">Reference proteome</keyword>
<evidence type="ECO:0000313" key="2">
    <source>
        <dbReference type="Proteomes" id="UP000280197"/>
    </source>
</evidence>
<dbReference type="AlphaFoldDB" id="A0A3Q9C2Y9"/>